<name>A0A8J3R2Q7_9ACTN</name>
<protein>
    <recommendedName>
        <fullName evidence="4">DNRLRE domain-containing protein</fullName>
    </recommendedName>
</protein>
<evidence type="ECO:0000313" key="3">
    <source>
        <dbReference type="Proteomes" id="UP000642748"/>
    </source>
</evidence>
<comment type="caution">
    <text evidence="2">The sequence shown here is derived from an EMBL/GenBank/DDBJ whole genome shotgun (WGS) entry which is preliminary data.</text>
</comment>
<dbReference type="EMBL" id="BONZ01000101">
    <property type="protein sequence ID" value="GIH20588.1"/>
    <property type="molecule type" value="Genomic_DNA"/>
</dbReference>
<proteinExistence type="predicted"/>
<sequence>MDRGRRLVRLAAAGLASLTATGVLAVVTVTPASAGTIVTPRNSSWAYINSATQTTSHLNEAGDVPVGAVTGADGRQFKARAYFTFDISGLRGAQITTAGFSADETRADDCVDRAVELWETGPVSSATTWKNPAKERQRLGAVGYIAGTTCPSPYLEWDATAGLRDALASGETTLTLELRVPAKHEGDAKLGRWFANRVLLNISYNKAPNPPTKLRNGNGFGGAVTDCASQAPGPFLNTTNPTLYATLSDPDSSDQPSGELAIWPVDQPDNRTTFVMSGEPSGSVGQTRVPDGALVDGGSYAWQIRASDGSATSSWSDPCYFQLDTTAPAHAPSVSSPDYPSGIGSEGQGIPGTFVFTANDPDVVGFAYEWYGYAPGYVAADALGGTATVSSAPPQSSVDNLEVTAIDRAGWRSPTTDYRFDVSTTWPTVSYTGTPAFGTPFAVTFAPGVTDRPGYLPVSYTYQINDGQPQTVVAAADGTASTQITFATPGFAQLSVTSKGSNGWVSPANQSLFYLDTTPTVSSADYPESGDAGGAGVSGSFTFTAKMPGSTQFAYSFDSEATTQTAPVGQGGTATIDWTPTAAGWYELDVWTVTADGTASDPYYYFFTVG</sequence>
<dbReference type="RefSeq" id="WP_203924011.1">
    <property type="nucleotide sequence ID" value="NZ_BONZ01000101.1"/>
</dbReference>
<evidence type="ECO:0000256" key="1">
    <source>
        <dbReference type="SAM" id="SignalP"/>
    </source>
</evidence>
<dbReference type="Proteomes" id="UP000642748">
    <property type="component" value="Unassembled WGS sequence"/>
</dbReference>
<accession>A0A8J3R2Q7</accession>
<feature type="chain" id="PRO_5035300236" description="DNRLRE domain-containing protein" evidence="1">
    <location>
        <begin position="26"/>
        <end position="610"/>
    </location>
</feature>
<dbReference type="AlphaFoldDB" id="A0A8J3R2Q7"/>
<keyword evidence="3" id="KW-1185">Reference proteome</keyword>
<gene>
    <name evidence="2" type="ORF">Raf01_87600</name>
</gene>
<reference evidence="2" key="1">
    <citation type="submission" date="2021-01" db="EMBL/GenBank/DDBJ databases">
        <title>Whole genome shotgun sequence of Rugosimonospora africana NBRC 104875.</title>
        <authorList>
            <person name="Komaki H."/>
            <person name="Tamura T."/>
        </authorList>
    </citation>
    <scope>NUCLEOTIDE SEQUENCE</scope>
    <source>
        <strain evidence="2">NBRC 104875</strain>
    </source>
</reference>
<feature type="signal peptide" evidence="1">
    <location>
        <begin position="1"/>
        <end position="25"/>
    </location>
</feature>
<organism evidence="2 3">
    <name type="scientific">Rugosimonospora africana</name>
    <dbReference type="NCBI Taxonomy" id="556532"/>
    <lineage>
        <taxon>Bacteria</taxon>
        <taxon>Bacillati</taxon>
        <taxon>Actinomycetota</taxon>
        <taxon>Actinomycetes</taxon>
        <taxon>Micromonosporales</taxon>
        <taxon>Micromonosporaceae</taxon>
        <taxon>Rugosimonospora</taxon>
    </lineage>
</organism>
<keyword evidence="1" id="KW-0732">Signal</keyword>
<evidence type="ECO:0008006" key="4">
    <source>
        <dbReference type="Google" id="ProtNLM"/>
    </source>
</evidence>
<evidence type="ECO:0000313" key="2">
    <source>
        <dbReference type="EMBL" id="GIH20588.1"/>
    </source>
</evidence>